<evidence type="ECO:0000256" key="2">
    <source>
        <dbReference type="SAM" id="MobiDB-lite"/>
    </source>
</evidence>
<dbReference type="InterPro" id="IPR048289">
    <property type="entry name" value="RRM2_NsCP33-like"/>
</dbReference>
<feature type="region of interest" description="Disordered" evidence="2">
    <location>
        <begin position="75"/>
        <end position="110"/>
    </location>
</feature>
<sequence length="110" mass="12110">MSKKIYVGNISFKATTDDIRELFSKQGEVESVNIITDQHTGRPKGFGFVEMASEEDAKKAIAALNGSVFMERTLSVAEAKPQQPRERRGGFEKRRGGFSGGRGTGRGRRT</sequence>
<comment type="caution">
    <text evidence="4">The sequence shown here is derived from an EMBL/GenBank/DDBJ whole genome shotgun (WGS) entry which is preliminary data.</text>
</comment>
<dbReference type="EMBL" id="BLAB01000001">
    <property type="protein sequence ID" value="GER93424.1"/>
    <property type="molecule type" value="Genomic_DNA"/>
</dbReference>
<dbReference type="InterPro" id="IPR000504">
    <property type="entry name" value="RRM_dom"/>
</dbReference>
<gene>
    <name evidence="4" type="ORF">A45J_1165</name>
</gene>
<dbReference type="GO" id="GO:0003723">
    <property type="term" value="F:RNA binding"/>
    <property type="evidence" value="ECO:0007669"/>
    <property type="project" value="UniProtKB-KW"/>
</dbReference>
<dbReference type="InterPro" id="IPR003954">
    <property type="entry name" value="RRM_euk-type"/>
</dbReference>
<dbReference type="Gene3D" id="3.30.70.330">
    <property type="match status" value="1"/>
</dbReference>
<feature type="compositionally biased region" description="Basic and acidic residues" evidence="2">
    <location>
        <begin position="83"/>
        <end position="95"/>
    </location>
</feature>
<evidence type="ECO:0000259" key="3">
    <source>
        <dbReference type="PROSITE" id="PS50102"/>
    </source>
</evidence>
<organism evidence="4">
    <name type="scientific">hot springs metagenome</name>
    <dbReference type="NCBI Taxonomy" id="433727"/>
    <lineage>
        <taxon>unclassified sequences</taxon>
        <taxon>metagenomes</taxon>
        <taxon>ecological metagenomes</taxon>
    </lineage>
</organism>
<accession>A0A5J4KW25</accession>
<dbReference type="InterPro" id="IPR035979">
    <property type="entry name" value="RBD_domain_sf"/>
</dbReference>
<dbReference type="InterPro" id="IPR052462">
    <property type="entry name" value="SLIRP/GR-RBP-like"/>
</dbReference>
<name>A0A5J4KW25_9ZZZZ</name>
<dbReference type="PROSITE" id="PS50102">
    <property type="entry name" value="RRM"/>
    <property type="match status" value="1"/>
</dbReference>
<dbReference type="SUPFAM" id="SSF54928">
    <property type="entry name" value="RNA-binding domain, RBD"/>
    <property type="match status" value="1"/>
</dbReference>
<dbReference type="AlphaFoldDB" id="A0A5J4KW25"/>
<dbReference type="CDD" id="cd21608">
    <property type="entry name" value="RRM2_NsCP33_like"/>
    <property type="match status" value="1"/>
</dbReference>
<dbReference type="SMART" id="SM00360">
    <property type="entry name" value="RRM"/>
    <property type="match status" value="1"/>
</dbReference>
<feature type="domain" description="RRM" evidence="3">
    <location>
        <begin position="3"/>
        <end position="81"/>
    </location>
</feature>
<dbReference type="InterPro" id="IPR012677">
    <property type="entry name" value="Nucleotide-bd_a/b_plait_sf"/>
</dbReference>
<dbReference type="SMART" id="SM00361">
    <property type="entry name" value="RRM_1"/>
    <property type="match status" value="1"/>
</dbReference>
<evidence type="ECO:0000313" key="4">
    <source>
        <dbReference type="EMBL" id="GER93424.1"/>
    </source>
</evidence>
<protein>
    <recommendedName>
        <fullName evidence="3">RRM domain-containing protein</fullName>
    </recommendedName>
</protein>
<proteinExistence type="predicted"/>
<evidence type="ECO:0000256" key="1">
    <source>
        <dbReference type="ARBA" id="ARBA00022884"/>
    </source>
</evidence>
<keyword evidence="1" id="KW-0694">RNA-binding</keyword>
<dbReference type="Pfam" id="PF00076">
    <property type="entry name" value="RRM_1"/>
    <property type="match status" value="1"/>
</dbReference>
<dbReference type="PANTHER" id="PTHR48027">
    <property type="entry name" value="HETEROGENEOUS NUCLEAR RIBONUCLEOPROTEIN 87F-RELATED"/>
    <property type="match status" value="1"/>
</dbReference>
<reference evidence="4" key="1">
    <citation type="submission" date="2019-10" db="EMBL/GenBank/DDBJ databases">
        <title>Metagenomic sequencing of thiosulfate-disproportionating enrichment culture.</title>
        <authorList>
            <person name="Umezawa K."/>
            <person name="Kojima H."/>
            <person name="Fukui M."/>
        </authorList>
    </citation>
    <scope>NUCLEOTIDE SEQUENCE</scope>
    <source>
        <strain evidence="4">45J</strain>
    </source>
</reference>